<feature type="transmembrane region" description="Helical" evidence="1">
    <location>
        <begin position="214"/>
        <end position="234"/>
    </location>
</feature>
<feature type="transmembrane region" description="Helical" evidence="1">
    <location>
        <begin position="36"/>
        <end position="53"/>
    </location>
</feature>
<feature type="transmembrane region" description="Helical" evidence="1">
    <location>
        <begin position="267"/>
        <end position="286"/>
    </location>
</feature>
<evidence type="ECO:0000313" key="3">
    <source>
        <dbReference type="Proteomes" id="UP001183176"/>
    </source>
</evidence>
<keyword evidence="1" id="KW-0812">Transmembrane</keyword>
<feature type="transmembrane region" description="Helical" evidence="1">
    <location>
        <begin position="240"/>
        <end position="260"/>
    </location>
</feature>
<evidence type="ECO:0000313" key="2">
    <source>
        <dbReference type="EMBL" id="MDT0260384.1"/>
    </source>
</evidence>
<comment type="caution">
    <text evidence="2">The sequence shown here is derived from an EMBL/GenBank/DDBJ whole genome shotgun (WGS) entry which is preliminary data.</text>
</comment>
<dbReference type="RefSeq" id="WP_311421539.1">
    <property type="nucleotide sequence ID" value="NZ_JAVREH010000003.1"/>
</dbReference>
<keyword evidence="3" id="KW-1185">Reference proteome</keyword>
<protein>
    <recommendedName>
        <fullName evidence="4">MFS transporter</fullName>
    </recommendedName>
</protein>
<feature type="transmembrane region" description="Helical" evidence="1">
    <location>
        <begin position="151"/>
        <end position="169"/>
    </location>
</feature>
<keyword evidence="1" id="KW-1133">Transmembrane helix</keyword>
<feature type="transmembrane region" description="Helical" evidence="1">
    <location>
        <begin position="292"/>
        <end position="310"/>
    </location>
</feature>
<sequence length="548" mass="59083">MPVTSLPLAQPDAGPGSLWHPVTFARRLWNSGYRPALIATGVSMLLAWGFLLLPPMNTDLAAQLARADFASRYPFSIIDFRWFGGTVEYGYTLWASTLMAHVGTKPTGALAAVIGTWYTVRLLHRLRPARPVLGGIAAAVTQVANVVEGRITFACGLACGLIALTLLTTTRLPRWLAIALAILFSLLCGGASPVAGLLLWIAGGVAVLLRRPGAAAALIVPAGISMAITSVIFGDGGRQPFTFVDCGASLLALAIVLATVPRRCHPIRLGAGLGIVLVLAAFVLPTPVGSNATRLSLLFALPIAASFIHWRTRSLTILALVVILVVQLPVSPSTIASTGRVSGYSGYYTPVIDEIRTRGPLTGRVEVPELAGHWDSVYLARGVPLARGWLRQTDIRLNDAVFYQQKPTAASYRTFLTDNAVQYVAVPDAELTGYGRAELALIRTNLDYLNPTWRNAHWTMYEVRGFEPLVNPPSRVLSQHPDAIVVSVPANSSVRVRLRWYRWLGMESRDKDACIKQDGLYVTLNTGAGGNYTFNSKFPIGTGHCPKN</sequence>
<evidence type="ECO:0008006" key="4">
    <source>
        <dbReference type="Google" id="ProtNLM"/>
    </source>
</evidence>
<dbReference type="EMBL" id="JAVREH010000003">
    <property type="protein sequence ID" value="MDT0260384.1"/>
    <property type="molecule type" value="Genomic_DNA"/>
</dbReference>
<organism evidence="2 3">
    <name type="scientific">Jatrophihabitans lederbergiae</name>
    <dbReference type="NCBI Taxonomy" id="3075547"/>
    <lineage>
        <taxon>Bacteria</taxon>
        <taxon>Bacillati</taxon>
        <taxon>Actinomycetota</taxon>
        <taxon>Actinomycetes</taxon>
        <taxon>Jatrophihabitantales</taxon>
        <taxon>Jatrophihabitantaceae</taxon>
        <taxon>Jatrophihabitans</taxon>
    </lineage>
</organism>
<evidence type="ECO:0000256" key="1">
    <source>
        <dbReference type="SAM" id="Phobius"/>
    </source>
</evidence>
<proteinExistence type="predicted"/>
<reference evidence="3" key="1">
    <citation type="submission" date="2023-07" db="EMBL/GenBank/DDBJ databases">
        <title>30 novel species of actinomycetes from the DSMZ collection.</title>
        <authorList>
            <person name="Nouioui I."/>
        </authorList>
    </citation>
    <scope>NUCLEOTIDE SEQUENCE [LARGE SCALE GENOMIC DNA]</scope>
    <source>
        <strain evidence="3">DSM 44399</strain>
    </source>
</reference>
<dbReference type="Proteomes" id="UP001183176">
    <property type="component" value="Unassembled WGS sequence"/>
</dbReference>
<feature type="transmembrane region" description="Helical" evidence="1">
    <location>
        <begin position="175"/>
        <end position="202"/>
    </location>
</feature>
<feature type="transmembrane region" description="Helical" evidence="1">
    <location>
        <begin position="317"/>
        <end position="335"/>
    </location>
</feature>
<accession>A0ABU2J5X5</accession>
<gene>
    <name evidence="2" type="ORF">RM423_03140</name>
</gene>
<name>A0ABU2J5X5_9ACTN</name>
<keyword evidence="1" id="KW-0472">Membrane</keyword>